<evidence type="ECO:0000313" key="9">
    <source>
        <dbReference type="WBParaSite" id="nRc.2.0.1.t41194-RA"/>
    </source>
</evidence>
<feature type="domain" description="Major facilitator superfamily (MFS) profile" evidence="7">
    <location>
        <begin position="1"/>
        <end position="264"/>
    </location>
</feature>
<dbReference type="InterPro" id="IPR005829">
    <property type="entry name" value="Sugar_transporter_CS"/>
</dbReference>
<sequence length="273" mass="29942">MLIVVTFAHESPRALILSANDEKRGLKSLEFYLGKEEAKKTFDSLLVEKRNRKEKLSLKNALQLFRRAPVKALAMAAIALTVQILSGVSVIMGFSTDIFLANGLSLDAATRSTLVLGFCNFVTSFISVRLIERLGRRRLLLIGLIGTTLATWSFTGFSLVFSYNNDRLPPAFAYSMVASLALYSLSYSFLSAAGSTIAAEVCDQSYRSIALSFGYFVALMVSTLTVMTYEPIKTNLGLSWVLLPFSSLALPLIIALYVCISETSGVDLEKIRV</sequence>
<dbReference type="OMA" id="CFVIVTA"/>
<proteinExistence type="predicted"/>
<dbReference type="InterPro" id="IPR036259">
    <property type="entry name" value="MFS_trans_sf"/>
</dbReference>
<dbReference type="Proteomes" id="UP000887565">
    <property type="component" value="Unplaced"/>
</dbReference>
<comment type="subcellular location">
    <subcellularLocation>
        <location evidence="1">Membrane</location>
        <topology evidence="1">Multi-pass membrane protein</topology>
    </subcellularLocation>
</comment>
<evidence type="ECO:0000256" key="5">
    <source>
        <dbReference type="ARBA" id="ARBA00023136"/>
    </source>
</evidence>
<organism evidence="8 9">
    <name type="scientific">Romanomermis culicivorax</name>
    <name type="common">Nematode worm</name>
    <dbReference type="NCBI Taxonomy" id="13658"/>
    <lineage>
        <taxon>Eukaryota</taxon>
        <taxon>Metazoa</taxon>
        <taxon>Ecdysozoa</taxon>
        <taxon>Nematoda</taxon>
        <taxon>Enoplea</taxon>
        <taxon>Dorylaimia</taxon>
        <taxon>Mermithida</taxon>
        <taxon>Mermithoidea</taxon>
        <taxon>Mermithidae</taxon>
        <taxon>Romanomermis</taxon>
    </lineage>
</organism>
<feature type="transmembrane region" description="Helical" evidence="6">
    <location>
        <begin position="173"/>
        <end position="197"/>
    </location>
</feature>
<keyword evidence="5 6" id="KW-0472">Membrane</keyword>
<dbReference type="SUPFAM" id="SSF103473">
    <property type="entry name" value="MFS general substrate transporter"/>
    <property type="match status" value="1"/>
</dbReference>
<feature type="transmembrane region" description="Helical" evidence="6">
    <location>
        <begin position="72"/>
        <end position="94"/>
    </location>
</feature>
<protein>
    <submittedName>
        <fullName evidence="9">Major facilitator superfamily (MFS) profile domain-containing protein</fullName>
    </submittedName>
</protein>
<dbReference type="PROSITE" id="PS50850">
    <property type="entry name" value="MFS"/>
    <property type="match status" value="1"/>
</dbReference>
<evidence type="ECO:0000256" key="4">
    <source>
        <dbReference type="ARBA" id="ARBA00022989"/>
    </source>
</evidence>
<dbReference type="InterPro" id="IPR045263">
    <property type="entry name" value="GLUT"/>
</dbReference>
<feature type="transmembrane region" description="Helical" evidence="6">
    <location>
        <begin position="209"/>
        <end position="229"/>
    </location>
</feature>
<dbReference type="WBParaSite" id="nRc.2.0.1.t41194-RA">
    <property type="protein sequence ID" value="nRc.2.0.1.t41194-RA"/>
    <property type="gene ID" value="nRc.2.0.1.g41194"/>
</dbReference>
<dbReference type="InterPro" id="IPR020846">
    <property type="entry name" value="MFS_dom"/>
</dbReference>
<feature type="transmembrane region" description="Helical" evidence="6">
    <location>
        <begin position="241"/>
        <end position="260"/>
    </location>
</feature>
<accession>A0A915KRT2</accession>
<dbReference type="Gene3D" id="1.20.1250.20">
    <property type="entry name" value="MFS general substrate transporter like domains"/>
    <property type="match status" value="1"/>
</dbReference>
<keyword evidence="2" id="KW-0813">Transport</keyword>
<keyword evidence="8" id="KW-1185">Reference proteome</keyword>
<evidence type="ECO:0000256" key="3">
    <source>
        <dbReference type="ARBA" id="ARBA00022692"/>
    </source>
</evidence>
<dbReference type="InterPro" id="IPR005828">
    <property type="entry name" value="MFS_sugar_transport-like"/>
</dbReference>
<evidence type="ECO:0000259" key="7">
    <source>
        <dbReference type="PROSITE" id="PS50850"/>
    </source>
</evidence>
<name>A0A915KRT2_ROMCU</name>
<dbReference type="GO" id="GO:0015149">
    <property type="term" value="F:hexose transmembrane transporter activity"/>
    <property type="evidence" value="ECO:0007669"/>
    <property type="project" value="TreeGrafter"/>
</dbReference>
<dbReference type="AlphaFoldDB" id="A0A915KRT2"/>
<keyword evidence="3 6" id="KW-0812">Transmembrane</keyword>
<evidence type="ECO:0000313" key="8">
    <source>
        <dbReference type="Proteomes" id="UP000887565"/>
    </source>
</evidence>
<dbReference type="PANTHER" id="PTHR23503">
    <property type="entry name" value="SOLUTE CARRIER FAMILY 2"/>
    <property type="match status" value="1"/>
</dbReference>
<evidence type="ECO:0000256" key="6">
    <source>
        <dbReference type="SAM" id="Phobius"/>
    </source>
</evidence>
<reference evidence="9" key="1">
    <citation type="submission" date="2022-11" db="UniProtKB">
        <authorList>
            <consortium name="WormBaseParasite"/>
        </authorList>
    </citation>
    <scope>IDENTIFICATION</scope>
</reference>
<dbReference type="PROSITE" id="PS00216">
    <property type="entry name" value="SUGAR_TRANSPORT_1"/>
    <property type="match status" value="1"/>
</dbReference>
<feature type="transmembrane region" description="Helical" evidence="6">
    <location>
        <begin position="139"/>
        <end position="161"/>
    </location>
</feature>
<evidence type="ECO:0000256" key="2">
    <source>
        <dbReference type="ARBA" id="ARBA00022448"/>
    </source>
</evidence>
<dbReference type="Pfam" id="PF00083">
    <property type="entry name" value="Sugar_tr"/>
    <property type="match status" value="1"/>
</dbReference>
<feature type="transmembrane region" description="Helical" evidence="6">
    <location>
        <begin position="114"/>
        <end position="132"/>
    </location>
</feature>
<dbReference type="PANTHER" id="PTHR23503:SF8">
    <property type="entry name" value="FACILITATED GLUCOSE TRANSPORTER PROTEIN 1"/>
    <property type="match status" value="1"/>
</dbReference>
<evidence type="ECO:0000256" key="1">
    <source>
        <dbReference type="ARBA" id="ARBA00004141"/>
    </source>
</evidence>
<dbReference type="GO" id="GO:0016020">
    <property type="term" value="C:membrane"/>
    <property type="evidence" value="ECO:0007669"/>
    <property type="project" value="UniProtKB-SubCell"/>
</dbReference>
<keyword evidence="4 6" id="KW-1133">Transmembrane helix</keyword>